<sequence>MGRSPCCDKINVKKGPWSPEEDAKLKEFIEKYGTGGNWIALPQKVGLMRCGKSCRLSWINYLRPNIRHGNFSQEEDRVICSLYARIGSRWSFIAAHAQLSGRTDNDIKNYWNTKLKKFIGFIHSSSNILFPPTSTLQTTFQPQTQSQASISSIFRDSYVEPIPLVQPNFMYNNNNMMNFQLGTNNQHSYNFHDQSLIYPMQAISSCSSSDGLSCNQISYGNEEMMCQIPFEETQKFTLDNYCTTWADHQKANGYFGNNFQSSQFQYDDYTNIKEVKQLISSSSTNGNGCNNVGYWD</sequence>
<comment type="subcellular location">
    <subcellularLocation>
        <location evidence="1">Nucleus</location>
    </subcellularLocation>
</comment>
<keyword evidence="2" id="KW-0677">Repeat</keyword>
<reference evidence="9" key="1">
    <citation type="journal article" date="2014" name="Nat. Genet.">
        <title>The genome of the stress-tolerant wild tomato species Solanum pennellii.</title>
        <authorList>
            <person name="Bolger A."/>
            <person name="Scossa F."/>
            <person name="Bolger M.E."/>
            <person name="Lanz C."/>
            <person name="Maumus F."/>
            <person name="Tohge T."/>
            <person name="Quesneville H."/>
            <person name="Alseekh S."/>
            <person name="Sorensen I."/>
            <person name="Lichtenstein G."/>
            <person name="Fich E.A."/>
            <person name="Conte M."/>
            <person name="Keller H."/>
            <person name="Schneeberger K."/>
            <person name="Schwacke R."/>
            <person name="Ofner I."/>
            <person name="Vrebalov J."/>
            <person name="Xu Y."/>
            <person name="Osorio S."/>
            <person name="Aflitos S.A."/>
            <person name="Schijlen E."/>
            <person name="Jimenez-Gomez J.M."/>
            <person name="Ryngajllo M."/>
            <person name="Kimura S."/>
            <person name="Kumar R."/>
            <person name="Koenig D."/>
            <person name="Headland L.R."/>
            <person name="Maloof J.N."/>
            <person name="Sinha N."/>
            <person name="van Ham R.C."/>
            <person name="Lankhorst R.K."/>
            <person name="Mao L."/>
            <person name="Vogel A."/>
            <person name="Arsova B."/>
            <person name="Panstruga R."/>
            <person name="Fei Z."/>
            <person name="Rose J.K."/>
            <person name="Zamir D."/>
            <person name="Carrari F."/>
            <person name="Giovannoni J.J."/>
            <person name="Weigel D."/>
            <person name="Usadel B."/>
            <person name="Fernie A.R."/>
        </authorList>
    </citation>
    <scope>NUCLEOTIDE SEQUENCE [LARGE SCALE GENOMIC DNA]</scope>
    <source>
        <strain evidence="9">cv. LA0716</strain>
    </source>
</reference>
<evidence type="ECO:0000256" key="5">
    <source>
        <dbReference type="ARBA" id="ARBA00023163"/>
    </source>
</evidence>
<organism evidence="9 10">
    <name type="scientific">Solanum pennellii</name>
    <name type="common">Tomato</name>
    <name type="synonym">Lycopersicon pennellii</name>
    <dbReference type="NCBI Taxonomy" id="28526"/>
    <lineage>
        <taxon>Eukaryota</taxon>
        <taxon>Viridiplantae</taxon>
        <taxon>Streptophyta</taxon>
        <taxon>Embryophyta</taxon>
        <taxon>Tracheophyta</taxon>
        <taxon>Spermatophyta</taxon>
        <taxon>Magnoliopsida</taxon>
        <taxon>eudicotyledons</taxon>
        <taxon>Gunneridae</taxon>
        <taxon>Pentapetalae</taxon>
        <taxon>asterids</taxon>
        <taxon>lamiids</taxon>
        <taxon>Solanales</taxon>
        <taxon>Solanaceae</taxon>
        <taxon>Solanoideae</taxon>
        <taxon>Solaneae</taxon>
        <taxon>Solanum</taxon>
        <taxon>Solanum subgen. Lycopersicon</taxon>
    </lineage>
</organism>
<dbReference type="Pfam" id="PF00249">
    <property type="entry name" value="Myb_DNA-binding"/>
    <property type="match status" value="2"/>
</dbReference>
<keyword evidence="4" id="KW-0238">DNA-binding</keyword>
<evidence type="ECO:0000256" key="4">
    <source>
        <dbReference type="ARBA" id="ARBA00023125"/>
    </source>
</evidence>
<dbReference type="GeneID" id="107022486"/>
<evidence type="ECO:0000313" key="9">
    <source>
        <dbReference type="Proteomes" id="UP000694930"/>
    </source>
</evidence>
<dbReference type="InterPro" id="IPR017930">
    <property type="entry name" value="Myb_dom"/>
</dbReference>
<dbReference type="PROSITE" id="PS50090">
    <property type="entry name" value="MYB_LIKE"/>
    <property type="match status" value="2"/>
</dbReference>
<dbReference type="SMART" id="SM00717">
    <property type="entry name" value="SANT"/>
    <property type="match status" value="2"/>
</dbReference>
<name>A0ABM1H0A1_SOLPN</name>
<feature type="domain" description="Myb-like" evidence="7">
    <location>
        <begin position="9"/>
        <end position="62"/>
    </location>
</feature>
<dbReference type="RefSeq" id="XP_015078574.1">
    <property type="nucleotide sequence ID" value="XM_015223088.1"/>
</dbReference>
<keyword evidence="6" id="KW-0539">Nucleus</keyword>
<keyword evidence="9" id="KW-1185">Reference proteome</keyword>
<dbReference type="Gene3D" id="1.10.10.60">
    <property type="entry name" value="Homeodomain-like"/>
    <property type="match status" value="2"/>
</dbReference>
<gene>
    <name evidence="10" type="primary">LOC107022486</name>
</gene>
<dbReference type="Proteomes" id="UP000694930">
    <property type="component" value="Chromosome 6"/>
</dbReference>
<evidence type="ECO:0000256" key="2">
    <source>
        <dbReference type="ARBA" id="ARBA00022737"/>
    </source>
</evidence>
<evidence type="ECO:0000256" key="3">
    <source>
        <dbReference type="ARBA" id="ARBA00023015"/>
    </source>
</evidence>
<accession>A0ABM1H0A1</accession>
<evidence type="ECO:0000256" key="1">
    <source>
        <dbReference type="ARBA" id="ARBA00004123"/>
    </source>
</evidence>
<feature type="domain" description="Myb-like" evidence="7">
    <location>
        <begin position="63"/>
        <end position="115"/>
    </location>
</feature>
<dbReference type="CDD" id="cd00167">
    <property type="entry name" value="SANT"/>
    <property type="match status" value="2"/>
</dbReference>
<evidence type="ECO:0000256" key="6">
    <source>
        <dbReference type="ARBA" id="ARBA00023242"/>
    </source>
</evidence>
<dbReference type="PROSITE" id="PS51294">
    <property type="entry name" value="HTH_MYB"/>
    <property type="match status" value="2"/>
</dbReference>
<feature type="domain" description="HTH myb-type" evidence="8">
    <location>
        <begin position="63"/>
        <end position="119"/>
    </location>
</feature>
<evidence type="ECO:0000259" key="7">
    <source>
        <dbReference type="PROSITE" id="PS50090"/>
    </source>
</evidence>
<dbReference type="SUPFAM" id="SSF46689">
    <property type="entry name" value="Homeodomain-like"/>
    <property type="match status" value="1"/>
</dbReference>
<keyword evidence="3" id="KW-0805">Transcription regulation</keyword>
<proteinExistence type="predicted"/>
<protein>
    <submittedName>
        <fullName evidence="10">Transcription factor RAX2-like</fullName>
    </submittedName>
</protein>
<dbReference type="InterPro" id="IPR009057">
    <property type="entry name" value="Homeodomain-like_sf"/>
</dbReference>
<dbReference type="PANTHER" id="PTHR48000:SF73">
    <property type="entry name" value="TRANSCRIPTION FACTOR RAX2-LIKE"/>
    <property type="match status" value="1"/>
</dbReference>
<keyword evidence="5" id="KW-0804">Transcription</keyword>
<dbReference type="InterPro" id="IPR001005">
    <property type="entry name" value="SANT/Myb"/>
</dbReference>
<reference evidence="10" key="2">
    <citation type="submission" date="2025-08" db="UniProtKB">
        <authorList>
            <consortium name="RefSeq"/>
        </authorList>
    </citation>
    <scope>IDENTIFICATION</scope>
</reference>
<evidence type="ECO:0000313" key="10">
    <source>
        <dbReference type="RefSeq" id="XP_015078574.1"/>
    </source>
</evidence>
<evidence type="ECO:0000259" key="8">
    <source>
        <dbReference type="PROSITE" id="PS51294"/>
    </source>
</evidence>
<feature type="domain" description="HTH myb-type" evidence="8">
    <location>
        <begin position="9"/>
        <end position="62"/>
    </location>
</feature>
<dbReference type="PANTHER" id="PTHR48000">
    <property type="entry name" value="OS09G0431300 PROTEIN"/>
    <property type="match status" value="1"/>
</dbReference>